<dbReference type="FunFam" id="2.60.40.60:FF:000039">
    <property type="entry name" value="FAT atypical cadherin 3"/>
    <property type="match status" value="1"/>
</dbReference>
<dbReference type="FunFam" id="2.60.40.60:FF:000015">
    <property type="entry name" value="FAT atypical cadherin 1"/>
    <property type="match status" value="1"/>
</dbReference>
<keyword evidence="6 12" id="KW-0106">Calcium</keyword>
<feature type="domain" description="Cadherin" evidence="13">
    <location>
        <begin position="780"/>
        <end position="877"/>
    </location>
</feature>
<evidence type="ECO:0000256" key="1">
    <source>
        <dbReference type="ARBA" id="ARBA00004167"/>
    </source>
</evidence>
<dbReference type="PRINTS" id="PR00205">
    <property type="entry name" value="CADHERIN"/>
</dbReference>
<reference evidence="14" key="1">
    <citation type="journal article" date="2004" name="Nature">
        <title>Genome duplication in the teleost fish Tetraodon nigroviridis reveals the early vertebrate proto-karyotype.</title>
        <authorList>
            <person name="Jaillon O."/>
            <person name="Aury J.-M."/>
            <person name="Brunet F."/>
            <person name="Petit J.-L."/>
            <person name="Stange-Thomann N."/>
            <person name="Mauceli E."/>
            <person name="Bouneau L."/>
            <person name="Fischer C."/>
            <person name="Ozouf-Costaz C."/>
            <person name="Bernot A."/>
            <person name="Nicaud S."/>
            <person name="Jaffe D."/>
            <person name="Fisher S."/>
            <person name="Lutfalla G."/>
            <person name="Dossat C."/>
            <person name="Segurens B."/>
            <person name="Dasilva C."/>
            <person name="Salanoubat M."/>
            <person name="Levy M."/>
            <person name="Boudet N."/>
            <person name="Castellano S."/>
            <person name="Anthouard V."/>
            <person name="Jubin C."/>
            <person name="Castelli V."/>
            <person name="Katinka M."/>
            <person name="Vacherie B."/>
            <person name="Biemont C."/>
            <person name="Skalli Z."/>
            <person name="Cattolico L."/>
            <person name="Poulain J."/>
            <person name="De Berardinis V."/>
            <person name="Cruaud C."/>
            <person name="Duprat S."/>
            <person name="Brottier P."/>
            <person name="Coutanceau J.-P."/>
            <person name="Gouzy J."/>
            <person name="Parra G."/>
            <person name="Lardier G."/>
            <person name="Chapple C."/>
            <person name="McKernan K.J."/>
            <person name="McEwan P."/>
            <person name="Bosak S."/>
            <person name="Kellis M."/>
            <person name="Volff J.-N."/>
            <person name="Guigo R."/>
            <person name="Zody M.C."/>
            <person name="Mesirov J."/>
            <person name="Lindblad-Toh K."/>
            <person name="Birren B."/>
            <person name="Nusbaum C."/>
            <person name="Kahn D."/>
            <person name="Robinson-Rechavi M."/>
            <person name="Laudet V."/>
            <person name="Schachter V."/>
            <person name="Quetier F."/>
            <person name="Saurin W."/>
            <person name="Scarpelli C."/>
            <person name="Wincker P."/>
            <person name="Lander E.S."/>
            <person name="Weissenbach J."/>
            <person name="Roest Crollius H."/>
        </authorList>
    </citation>
    <scope>NUCLEOTIDE SEQUENCE [LARGE SCALE GENOMIC DNA]</scope>
</reference>
<dbReference type="FunFam" id="2.60.40.60:FF:000035">
    <property type="entry name" value="Protocadherin Fat 3"/>
    <property type="match status" value="1"/>
</dbReference>
<reference evidence="14" key="2">
    <citation type="submission" date="2004-02" db="EMBL/GenBank/DDBJ databases">
        <authorList>
            <consortium name="Genoscope"/>
            <consortium name="Whitehead Institute Centre for Genome Research"/>
        </authorList>
    </citation>
    <scope>NUCLEOTIDE SEQUENCE</scope>
</reference>
<evidence type="ECO:0000256" key="7">
    <source>
        <dbReference type="ARBA" id="ARBA00022889"/>
    </source>
</evidence>
<dbReference type="PANTHER" id="PTHR24026">
    <property type="entry name" value="FAT ATYPICAL CADHERIN-RELATED"/>
    <property type="match status" value="1"/>
</dbReference>
<dbReference type="SUPFAM" id="SSF49313">
    <property type="entry name" value="Cadherin-like"/>
    <property type="match status" value="11"/>
</dbReference>
<feature type="domain" description="Cadherin" evidence="13">
    <location>
        <begin position="536"/>
        <end position="640"/>
    </location>
</feature>
<feature type="domain" description="Cadherin" evidence="13">
    <location>
        <begin position="190"/>
        <end position="282"/>
    </location>
</feature>
<keyword evidence="8" id="KW-1133">Transmembrane helix</keyword>
<protein>
    <submittedName>
        <fullName evidence="14">Chromosome 7 SCAF14601, whole genome shotgun sequence</fullName>
    </submittedName>
</protein>
<dbReference type="SMART" id="SM00112">
    <property type="entry name" value="CA"/>
    <property type="match status" value="9"/>
</dbReference>
<dbReference type="Pfam" id="PF00028">
    <property type="entry name" value="Cadherin"/>
    <property type="match status" value="7"/>
</dbReference>
<dbReference type="OrthoDB" id="6252479at2759"/>
<evidence type="ECO:0000256" key="11">
    <source>
        <dbReference type="ARBA" id="ARBA00023180"/>
    </source>
</evidence>
<dbReference type="Gene3D" id="2.60.40.60">
    <property type="entry name" value="Cadherins"/>
    <property type="match status" value="11"/>
</dbReference>
<feature type="domain" description="Cadherin" evidence="13">
    <location>
        <begin position="2"/>
        <end position="80"/>
    </location>
</feature>
<name>Q4SFW9_TETNG</name>
<dbReference type="GO" id="GO:0007156">
    <property type="term" value="P:homophilic cell adhesion via plasma membrane adhesion molecules"/>
    <property type="evidence" value="ECO:0007669"/>
    <property type="project" value="InterPro"/>
</dbReference>
<dbReference type="FunFam" id="2.60.40.60:FF:000066">
    <property type="entry name" value="FAT atypical cadherin 1"/>
    <property type="match status" value="1"/>
</dbReference>
<proteinExistence type="predicted"/>
<comment type="subcellular location">
    <subcellularLocation>
        <location evidence="1">Membrane</location>
        <topology evidence="1">Single-pass membrane protein</topology>
    </subcellularLocation>
</comment>
<dbReference type="EMBL" id="CAAE01014601">
    <property type="protein sequence ID" value="CAG00463.1"/>
    <property type="molecule type" value="Genomic_DNA"/>
</dbReference>
<evidence type="ECO:0000256" key="4">
    <source>
        <dbReference type="ARBA" id="ARBA00022729"/>
    </source>
</evidence>
<dbReference type="KEGG" id="tng:GSTEN00018909G001"/>
<evidence type="ECO:0000256" key="5">
    <source>
        <dbReference type="ARBA" id="ARBA00022737"/>
    </source>
</evidence>
<evidence type="ECO:0000256" key="6">
    <source>
        <dbReference type="ARBA" id="ARBA00022837"/>
    </source>
</evidence>
<keyword evidence="11" id="KW-0325">Glycoprotein</keyword>
<keyword evidence="9" id="KW-0472">Membrane</keyword>
<evidence type="ECO:0000256" key="3">
    <source>
        <dbReference type="ARBA" id="ARBA00022692"/>
    </source>
</evidence>
<keyword evidence="5" id="KW-0677">Repeat</keyword>
<keyword evidence="7" id="KW-0130">Cell adhesion</keyword>
<evidence type="ECO:0000256" key="10">
    <source>
        <dbReference type="ARBA" id="ARBA00023157"/>
    </source>
</evidence>
<accession>Q4SFW9</accession>
<dbReference type="PROSITE" id="PS00232">
    <property type="entry name" value="CADHERIN_1"/>
    <property type="match status" value="4"/>
</dbReference>
<evidence type="ECO:0000256" key="8">
    <source>
        <dbReference type="ARBA" id="ARBA00022989"/>
    </source>
</evidence>
<dbReference type="CDD" id="cd11304">
    <property type="entry name" value="Cadherin_repeat"/>
    <property type="match status" value="10"/>
</dbReference>
<feature type="domain" description="Cadherin" evidence="13">
    <location>
        <begin position="985"/>
        <end position="1063"/>
    </location>
</feature>
<feature type="domain" description="Cadherin" evidence="13">
    <location>
        <begin position="397"/>
        <end position="535"/>
    </location>
</feature>
<dbReference type="PROSITE" id="PS50268">
    <property type="entry name" value="CADHERIN_2"/>
    <property type="match status" value="9"/>
</dbReference>
<dbReference type="GO" id="GO:0005509">
    <property type="term" value="F:calcium ion binding"/>
    <property type="evidence" value="ECO:0007669"/>
    <property type="project" value="UniProtKB-UniRule"/>
</dbReference>
<dbReference type="FunFam" id="2.60.40.60:FF:000052">
    <property type="entry name" value="FAT atypical cadherin 1"/>
    <property type="match status" value="1"/>
</dbReference>
<feature type="domain" description="Cadherin" evidence="13">
    <location>
        <begin position="283"/>
        <end position="388"/>
    </location>
</feature>
<evidence type="ECO:0000256" key="2">
    <source>
        <dbReference type="ARBA" id="ARBA00022536"/>
    </source>
</evidence>
<evidence type="ECO:0000256" key="9">
    <source>
        <dbReference type="ARBA" id="ARBA00023136"/>
    </source>
</evidence>
<evidence type="ECO:0000259" key="13">
    <source>
        <dbReference type="PROSITE" id="PS50268"/>
    </source>
</evidence>
<keyword evidence="2" id="KW-0245">EGF-like domain</keyword>
<keyword evidence="3" id="KW-0812">Transmembrane</keyword>
<gene>
    <name evidence="14" type="ORF">GSTENG00018909001</name>
</gene>
<dbReference type="GO" id="GO:0009653">
    <property type="term" value="P:anatomical structure morphogenesis"/>
    <property type="evidence" value="ECO:0007669"/>
    <property type="project" value="UniProtKB-ARBA"/>
</dbReference>
<feature type="domain" description="Cadherin" evidence="13">
    <location>
        <begin position="641"/>
        <end position="772"/>
    </location>
</feature>
<sequence length="1078" mass="119879">MGSNGEFYYFFKNKVNLFAVHPTSGVITLTGRPRMDKEDRFELEVQVVDRGMKLYGNNGISSTAKLLLTVQRVNQFSPVLSAVAVIPSVSGKDAVYAIVNVEDKDEGVAGDIEWVSIIEGDPFEQFVVDRSPVGNEYRVKTSDLVDWEAFPYGCNLTFQAKDRGIPPRFSNTQVVQLLVTKPDPVLAKFEKDVYVFKLSEIAPPGTIVEVVKISPLPPSINYSLSDQKCFDINPLTGVLMTKCHLTRISQDFMEMEVVDIISQQRATIQITIEDANDNSPVFSKPFYDISINESLPLGTVVLVASAVDDDKGENGFVTHTIAGEMSLPFSIDQNTGEIRVTQDLDFESSDDIYSFAVRASDWGAPYRRESEVNVTIRLINVNDNPPLLEMVSCKGMISRDFPVSQTIVTLSAVDIDELGMVKYKVVSGNELDYFDLNPDTGALSLKRSLEEVSLKNGLFNLKIAATDGELFSDPTYVNVSVVRGRMPPMGFNCKETRVAQMLAEKMLSKASSMARARPDEIFTDIFSINKHAPQFEALPTSILVREDLPVGASVFQVRARDGDTGFNGRVLFSISDGNKLNSFNINTENGLITVFQQLDRENLDRYFLNITIYDQGVPQMSSWRLLTVIIEDANDNDPQFYQDSFSALILENSAIGLEVISITAFDRDMGQNGQLSYKMLNNIQQFGIDSETGSVFVASHLDRETTPMFTLKIEIDAVTGVLRLRKELDFEKQQFFNLTVIAEDRGVPSFISQTFVEVEVVDVNENLYAPYFNDFAVRGTVKENSRVGTSVLTVSAKDDDKGRDGVLRYSIKGGNGLGTFTIDEDTGVIYTAGILDCESKDAYWLTVYATDRGVTPLSASVEVFIQVEDVNDNAPLTSDPIYHPVVMENSPKDVSVIRIQAQDPDLTSTPSRLSYRITAGNPQNFFAINPRTGLITTTTRKLDREQQSEHFLEVTVIDGPVTTRQSTVWVMVHVEDENDNPPTFPEVTYRISLTERDRNKRGEPVYRVFAYDRDLGANGNITYSIVDGNEDEKFIIDPRTAMVSSKKMVTAGSYDILTVSYTLGGKKTALGISITFHS</sequence>
<evidence type="ECO:0000256" key="12">
    <source>
        <dbReference type="PROSITE-ProRule" id="PRU00043"/>
    </source>
</evidence>
<keyword evidence="4" id="KW-0732">Signal</keyword>
<dbReference type="GO" id="GO:0005886">
    <property type="term" value="C:plasma membrane"/>
    <property type="evidence" value="ECO:0007669"/>
    <property type="project" value="InterPro"/>
</dbReference>
<dbReference type="AlphaFoldDB" id="Q4SFW9"/>
<dbReference type="PANTHER" id="PTHR24026:SF49">
    <property type="entry name" value="PROTOCADHERIN FAT 3"/>
    <property type="match status" value="1"/>
</dbReference>
<feature type="domain" description="Cadherin" evidence="13">
    <location>
        <begin position="878"/>
        <end position="984"/>
    </location>
</feature>
<evidence type="ECO:0000313" key="14">
    <source>
        <dbReference type="EMBL" id="CAG00463.1"/>
    </source>
</evidence>
<dbReference type="FunFam" id="2.60.40.60:FF:000080">
    <property type="entry name" value="FAT atypical cadherin 1"/>
    <property type="match status" value="1"/>
</dbReference>
<dbReference type="InterPro" id="IPR002126">
    <property type="entry name" value="Cadherin-like_dom"/>
</dbReference>
<dbReference type="InterPro" id="IPR015919">
    <property type="entry name" value="Cadherin-like_sf"/>
</dbReference>
<organism evidence="14">
    <name type="scientific">Tetraodon nigroviridis</name>
    <name type="common">Spotted green pufferfish</name>
    <name type="synonym">Chelonodon nigroviridis</name>
    <dbReference type="NCBI Taxonomy" id="99883"/>
    <lineage>
        <taxon>Eukaryota</taxon>
        <taxon>Metazoa</taxon>
        <taxon>Chordata</taxon>
        <taxon>Craniata</taxon>
        <taxon>Vertebrata</taxon>
        <taxon>Euteleostomi</taxon>
        <taxon>Actinopterygii</taxon>
        <taxon>Neopterygii</taxon>
        <taxon>Teleostei</taxon>
        <taxon>Neoteleostei</taxon>
        <taxon>Acanthomorphata</taxon>
        <taxon>Eupercaria</taxon>
        <taxon>Tetraodontiformes</taxon>
        <taxon>Tetradontoidea</taxon>
        <taxon>Tetraodontidae</taxon>
        <taxon>Tetraodon</taxon>
    </lineage>
</organism>
<dbReference type="FunFam" id="2.60.40.60:FF:000037">
    <property type="entry name" value="FAT atypical cadherin 1"/>
    <property type="match status" value="1"/>
</dbReference>
<keyword evidence="10" id="KW-1015">Disulfide bond</keyword>
<dbReference type="InterPro" id="IPR020894">
    <property type="entry name" value="Cadherin_CS"/>
</dbReference>